<dbReference type="InterPro" id="IPR052552">
    <property type="entry name" value="YeaO-like"/>
</dbReference>
<evidence type="ECO:0000256" key="1">
    <source>
        <dbReference type="SAM" id="MobiDB-lite"/>
    </source>
</evidence>
<dbReference type="Proteomes" id="UP001196601">
    <property type="component" value="Unassembled WGS sequence"/>
</dbReference>
<dbReference type="Pfam" id="PF22752">
    <property type="entry name" value="DUF488-N3i"/>
    <property type="match status" value="1"/>
</dbReference>
<dbReference type="PANTHER" id="PTHR36849:SF1">
    <property type="entry name" value="CYTOPLASMIC PROTEIN"/>
    <property type="match status" value="1"/>
</dbReference>
<comment type="caution">
    <text evidence="2">The sequence shown here is derived from an EMBL/GenBank/DDBJ whole genome shotgun (WGS) entry which is preliminary data.</text>
</comment>
<dbReference type="EMBL" id="JADPMV010000001">
    <property type="protein sequence ID" value="MBS7661405.1"/>
    <property type="molecule type" value="Genomic_DNA"/>
</dbReference>
<sequence length="138" mass="15405">MIQCKRVYAAVDAADGRRVLVDRLWPRGCSKAALQLHAWLREVAPSAALRRQLHERPQAFAEFRQAYRRELAGHPEHWQGLLELAGQGTLTLLFAARDDAHNNARVLAEFLEEELDRRGPPGSPVCYAGEDGGRGPRG</sequence>
<name>A0ABS5PY49_9PSED</name>
<keyword evidence="3" id="KW-1185">Reference proteome</keyword>
<reference evidence="2 3" key="1">
    <citation type="journal article" date="2021" name="Syst. Appl. Microbiol.">
        <title>Pseudomonas lalucatii sp. nov. isolated from Vallgornera, a karstic cave in Mallorca, Western Mediterranean.</title>
        <authorList>
            <person name="Busquets A."/>
            <person name="Mulet M."/>
            <person name="Gomila M."/>
            <person name="Garcia-Valdes E."/>
        </authorList>
    </citation>
    <scope>NUCLEOTIDE SEQUENCE [LARGE SCALE GENOMIC DNA]</scope>
    <source>
        <strain evidence="2 3">R1b54</strain>
    </source>
</reference>
<evidence type="ECO:0000313" key="3">
    <source>
        <dbReference type="Proteomes" id="UP001196601"/>
    </source>
</evidence>
<dbReference type="RefSeq" id="WP_213638736.1">
    <property type="nucleotide sequence ID" value="NZ_JADPMV010000001.1"/>
</dbReference>
<dbReference type="PANTHER" id="PTHR36849">
    <property type="entry name" value="CYTOPLASMIC PROTEIN-RELATED"/>
    <property type="match status" value="1"/>
</dbReference>
<gene>
    <name evidence="2" type="ORF">I0D00_05510</name>
</gene>
<feature type="region of interest" description="Disordered" evidence="1">
    <location>
        <begin position="116"/>
        <end position="138"/>
    </location>
</feature>
<evidence type="ECO:0000313" key="2">
    <source>
        <dbReference type="EMBL" id="MBS7661405.1"/>
    </source>
</evidence>
<proteinExistence type="predicted"/>
<protein>
    <submittedName>
        <fullName evidence="2">DUF488 family protein</fullName>
    </submittedName>
</protein>
<organism evidence="2 3">
    <name type="scientific">Pseudomonas lalucatii</name>
    <dbReference type="NCBI Taxonomy" id="1424203"/>
    <lineage>
        <taxon>Bacteria</taxon>
        <taxon>Pseudomonadati</taxon>
        <taxon>Pseudomonadota</taxon>
        <taxon>Gammaproteobacteria</taxon>
        <taxon>Pseudomonadales</taxon>
        <taxon>Pseudomonadaceae</taxon>
        <taxon>Pseudomonas</taxon>
    </lineage>
</organism>
<accession>A0ABS5PY49</accession>